<accession>A0A0H3LU15</accession>
<evidence type="ECO:0000313" key="1">
    <source>
        <dbReference type="EMBL" id="CAE35607.1"/>
    </source>
</evidence>
<gene>
    <name evidence="1" type="ordered locus">BB3634</name>
</gene>
<organism evidence="1 2">
    <name type="scientific">Bordetella bronchiseptica (strain ATCC BAA-588 / NCTC 13252 / RB50)</name>
    <name type="common">Alcaligenes bronchisepticus</name>
    <dbReference type="NCBI Taxonomy" id="257310"/>
    <lineage>
        <taxon>Bacteria</taxon>
        <taxon>Pseudomonadati</taxon>
        <taxon>Pseudomonadota</taxon>
        <taxon>Betaproteobacteria</taxon>
        <taxon>Burkholderiales</taxon>
        <taxon>Alcaligenaceae</taxon>
        <taxon>Bordetella</taxon>
    </lineage>
</organism>
<evidence type="ECO:0000313" key="2">
    <source>
        <dbReference type="Proteomes" id="UP000001027"/>
    </source>
</evidence>
<proteinExistence type="predicted"/>
<dbReference type="HOGENOM" id="CLU_176097_1_1_4"/>
<dbReference type="EMBL" id="BX640448">
    <property type="protein sequence ID" value="CAE35607.1"/>
    <property type="molecule type" value="Genomic_DNA"/>
</dbReference>
<protein>
    <recommendedName>
        <fullName evidence="3">ArsR family transcriptional regulator</fullName>
    </recommendedName>
</protein>
<name>A0A0H3LU15_BORBR</name>
<dbReference type="Proteomes" id="UP000001027">
    <property type="component" value="Chromosome"/>
</dbReference>
<dbReference type="AlphaFoldDB" id="A0A0H3LU15"/>
<reference evidence="2" key="1">
    <citation type="journal article" date="2003" name="Nat. Genet.">
        <title>Comparative analysis of the genome sequences of Bordetella pertussis, Bordetella parapertussis and Bordetella bronchiseptica.</title>
        <authorList>
            <person name="Parkhill J."/>
            <person name="Sebaihia M."/>
            <person name="Preston A."/>
            <person name="Murphy L.D."/>
            <person name="Thomson N.R."/>
            <person name="Harris D.E."/>
            <person name="Holden M.T.G."/>
            <person name="Churcher C.M."/>
            <person name="Bentley S.D."/>
            <person name="Mungall K.L."/>
            <person name="Cerdeno-Tarraga A.-M."/>
            <person name="Temple L."/>
            <person name="James K.D."/>
            <person name="Harris B."/>
            <person name="Quail M.A."/>
            <person name="Achtman M."/>
            <person name="Atkin R."/>
            <person name="Baker S."/>
            <person name="Basham D."/>
            <person name="Bason N."/>
            <person name="Cherevach I."/>
            <person name="Chillingworth T."/>
            <person name="Collins M."/>
            <person name="Cronin A."/>
            <person name="Davis P."/>
            <person name="Doggett J."/>
            <person name="Feltwell T."/>
            <person name="Goble A."/>
            <person name="Hamlin N."/>
            <person name="Hauser H."/>
            <person name="Holroyd S."/>
            <person name="Jagels K."/>
            <person name="Leather S."/>
            <person name="Moule S."/>
            <person name="Norberczak H."/>
            <person name="O'Neil S."/>
            <person name="Ormond D."/>
            <person name="Price C."/>
            <person name="Rabbinowitsch E."/>
            <person name="Rutter S."/>
            <person name="Sanders M."/>
            <person name="Saunders D."/>
            <person name="Seeger K."/>
            <person name="Sharp S."/>
            <person name="Simmonds M."/>
            <person name="Skelton J."/>
            <person name="Squares R."/>
            <person name="Squares S."/>
            <person name="Stevens K."/>
            <person name="Unwin L."/>
            <person name="Whitehead S."/>
            <person name="Barrell B.G."/>
            <person name="Maskell D.J."/>
        </authorList>
    </citation>
    <scope>NUCLEOTIDE SEQUENCE [LARGE SCALE GENOMIC DNA]</scope>
    <source>
        <strain evidence="2">ATCC BAA-588 / NCTC 13252 / RB50</strain>
    </source>
</reference>
<evidence type="ECO:0008006" key="3">
    <source>
        <dbReference type="Google" id="ProtNLM"/>
    </source>
</evidence>
<sequence length="99" mass="10951">MSKTKFADFLRHDQRLVILRLLSELAGYRANSSVLASALEGYGHAMTRDQVKTELRWLEEQGLVSVEDMEPVLVATLLERGEDVAKGRATVPGVKRPGA</sequence>
<dbReference type="KEGG" id="bbr:BB3634"/>
<dbReference type="eggNOG" id="COG0640">
    <property type="taxonomic scope" value="Bacteria"/>
</dbReference>
<dbReference type="RefSeq" id="WP_010926897.1">
    <property type="nucleotide sequence ID" value="NC_002927.3"/>
</dbReference>